<feature type="transmembrane region" description="Helical" evidence="5">
    <location>
        <begin position="25"/>
        <end position="46"/>
    </location>
</feature>
<sequence length="438" mass="47033">MSPVLSGAVAFGCVAMLQFGGGNDYLSAILAALVSMAAGIVALVSTRSAESWLVAARPTLATCLAMLLLLVCWHVLRVDRQFDTTAFKLEVSLRIGLISVFTTGMVLARNRRAMEVLCMCLVVMGALWVGAELVAWMVEIDRLPQASPGRSEKPMRFVGTLGNPNVMGCVLAIFLAMTLAELLALAGSRTEARFRAREWVIGAGLIVSLQIFLAGLLVSQSRMAMVSGAVAAVGLCVWRRQDIAHFPTRYRHAALVLGAVNLVPGLALWFAIGDRLVPRLARLSDDLSGRIELLEYGLHLSFQRPLFGSGPGTFRQVNEAELTSQIADHYWNLGAAHNLVIGAAIEEGWIYVALAVFACGCYMRLLIQRSRVQSFTAREGGMLAAGLVGISCAMFDIALDFYAVAALEALLLGVMAGRASQAVSHHRAGHRALRGSGY</sequence>
<dbReference type="InterPro" id="IPR007016">
    <property type="entry name" value="O-antigen_ligase-rel_domated"/>
</dbReference>
<proteinExistence type="predicted"/>
<evidence type="ECO:0000256" key="2">
    <source>
        <dbReference type="ARBA" id="ARBA00022692"/>
    </source>
</evidence>
<dbReference type="GO" id="GO:0016874">
    <property type="term" value="F:ligase activity"/>
    <property type="evidence" value="ECO:0007669"/>
    <property type="project" value="UniProtKB-KW"/>
</dbReference>
<dbReference type="GO" id="GO:0016020">
    <property type="term" value="C:membrane"/>
    <property type="evidence" value="ECO:0007669"/>
    <property type="project" value="UniProtKB-SubCell"/>
</dbReference>
<name>A0A931HDA4_9SPHN</name>
<gene>
    <name evidence="7" type="ORF">I5E68_13515</name>
</gene>
<accession>A0A931HDA4</accession>
<feature type="transmembrane region" description="Helical" evidence="5">
    <location>
        <begin position="165"/>
        <end position="187"/>
    </location>
</feature>
<organism evidence="7 8">
    <name type="scientific">Novosphingobium aureum</name>
    <dbReference type="NCBI Taxonomy" id="2792964"/>
    <lineage>
        <taxon>Bacteria</taxon>
        <taxon>Pseudomonadati</taxon>
        <taxon>Pseudomonadota</taxon>
        <taxon>Alphaproteobacteria</taxon>
        <taxon>Sphingomonadales</taxon>
        <taxon>Sphingomonadaceae</taxon>
        <taxon>Novosphingobium</taxon>
    </lineage>
</organism>
<feature type="transmembrane region" description="Helical" evidence="5">
    <location>
        <begin position="199"/>
        <end position="217"/>
    </location>
</feature>
<dbReference type="Pfam" id="PF04932">
    <property type="entry name" value="Wzy_C"/>
    <property type="match status" value="1"/>
</dbReference>
<dbReference type="PANTHER" id="PTHR37422">
    <property type="entry name" value="TEICHURONIC ACID BIOSYNTHESIS PROTEIN TUAE"/>
    <property type="match status" value="1"/>
</dbReference>
<evidence type="ECO:0000256" key="4">
    <source>
        <dbReference type="ARBA" id="ARBA00023136"/>
    </source>
</evidence>
<keyword evidence="3 5" id="KW-1133">Transmembrane helix</keyword>
<dbReference type="Proteomes" id="UP000617634">
    <property type="component" value="Unassembled WGS sequence"/>
</dbReference>
<evidence type="ECO:0000256" key="1">
    <source>
        <dbReference type="ARBA" id="ARBA00004141"/>
    </source>
</evidence>
<comment type="subcellular location">
    <subcellularLocation>
        <location evidence="1">Membrane</location>
        <topology evidence="1">Multi-pass membrane protein</topology>
    </subcellularLocation>
</comment>
<feature type="domain" description="O-antigen ligase-related" evidence="6">
    <location>
        <begin position="211"/>
        <end position="351"/>
    </location>
</feature>
<evidence type="ECO:0000313" key="7">
    <source>
        <dbReference type="EMBL" id="MBH0113960.1"/>
    </source>
</evidence>
<evidence type="ECO:0000313" key="8">
    <source>
        <dbReference type="Proteomes" id="UP000617634"/>
    </source>
</evidence>
<keyword evidence="2 5" id="KW-0812">Transmembrane</keyword>
<keyword evidence="8" id="KW-1185">Reference proteome</keyword>
<feature type="transmembrane region" description="Helical" evidence="5">
    <location>
        <begin position="252"/>
        <end position="272"/>
    </location>
</feature>
<dbReference type="EMBL" id="JADZGI010000002">
    <property type="protein sequence ID" value="MBH0113960.1"/>
    <property type="molecule type" value="Genomic_DNA"/>
</dbReference>
<dbReference type="PANTHER" id="PTHR37422:SF13">
    <property type="entry name" value="LIPOPOLYSACCHARIDE BIOSYNTHESIS PROTEIN PA4999-RELATED"/>
    <property type="match status" value="1"/>
</dbReference>
<dbReference type="InterPro" id="IPR051533">
    <property type="entry name" value="WaaL-like"/>
</dbReference>
<evidence type="ECO:0000259" key="6">
    <source>
        <dbReference type="Pfam" id="PF04932"/>
    </source>
</evidence>
<keyword evidence="7" id="KW-0436">Ligase</keyword>
<dbReference type="AlphaFoldDB" id="A0A931HDA4"/>
<reference evidence="7" key="1">
    <citation type="submission" date="2020-11" db="EMBL/GenBank/DDBJ databases">
        <title>Novosphingobium aureum sp. nov., a marine bacterium isolated from sediment of a salt flat.</title>
        <authorList>
            <person name="Yoo Y."/>
            <person name="Kim J.-J."/>
        </authorList>
    </citation>
    <scope>NUCLEOTIDE SEQUENCE</scope>
    <source>
        <strain evidence="7">YJ-S2-02</strain>
    </source>
</reference>
<feature type="transmembrane region" description="Helical" evidence="5">
    <location>
        <begin position="348"/>
        <end position="367"/>
    </location>
</feature>
<feature type="transmembrane region" description="Helical" evidence="5">
    <location>
        <begin position="379"/>
        <end position="405"/>
    </location>
</feature>
<feature type="transmembrane region" description="Helical" evidence="5">
    <location>
        <begin position="223"/>
        <end position="240"/>
    </location>
</feature>
<comment type="caution">
    <text evidence="7">The sequence shown here is derived from an EMBL/GenBank/DDBJ whole genome shotgun (WGS) entry which is preliminary data.</text>
</comment>
<feature type="transmembrane region" description="Helical" evidence="5">
    <location>
        <begin position="91"/>
        <end position="109"/>
    </location>
</feature>
<evidence type="ECO:0000256" key="3">
    <source>
        <dbReference type="ARBA" id="ARBA00022989"/>
    </source>
</evidence>
<evidence type="ECO:0000256" key="5">
    <source>
        <dbReference type="SAM" id="Phobius"/>
    </source>
</evidence>
<protein>
    <submittedName>
        <fullName evidence="7">O-antigen ligase family protein</fullName>
    </submittedName>
</protein>
<feature type="transmembrane region" description="Helical" evidence="5">
    <location>
        <begin position="116"/>
        <end position="138"/>
    </location>
</feature>
<keyword evidence="4 5" id="KW-0472">Membrane</keyword>
<feature type="transmembrane region" description="Helical" evidence="5">
    <location>
        <begin position="58"/>
        <end position="76"/>
    </location>
</feature>